<proteinExistence type="predicted"/>
<organism evidence="1 2">
    <name type="scientific">Candidatus Falkowbacteria bacterium RIFOXYC2_FULL_36_12</name>
    <dbReference type="NCBI Taxonomy" id="1798002"/>
    <lineage>
        <taxon>Bacteria</taxon>
        <taxon>Candidatus Falkowiibacteriota</taxon>
    </lineage>
</organism>
<evidence type="ECO:0000313" key="2">
    <source>
        <dbReference type="Proteomes" id="UP000179001"/>
    </source>
</evidence>
<accession>A0A1F5T0F2</accession>
<dbReference type="Proteomes" id="UP000179001">
    <property type="component" value="Unassembled WGS sequence"/>
</dbReference>
<gene>
    <name evidence="1" type="ORF">A2478_03905</name>
</gene>
<dbReference type="AlphaFoldDB" id="A0A1F5T0F2"/>
<sequence>MCRILGDGMFLKVSRNFWPIFLTREISTLIVEDQYQLIALQPENNRQVVIVRPLQRQSINQIDLGMIFSQLTRLTKFRYRGFDNCPVPIEYVEDCNEFFGFSLEIGGREFFLMIPILYSSGNDCQGTIGFVNEQDWTEEDVGQLKFFGEDYVIPYYSSSKVNNQAVICLIRVSSTGSQTVPISASRKVVFDGDDFVSYQPII</sequence>
<comment type="caution">
    <text evidence="1">The sequence shown here is derived from an EMBL/GenBank/DDBJ whole genome shotgun (WGS) entry which is preliminary data.</text>
</comment>
<name>A0A1F5T0F2_9BACT</name>
<protein>
    <submittedName>
        <fullName evidence="1">Uncharacterized protein</fullName>
    </submittedName>
</protein>
<reference evidence="1 2" key="1">
    <citation type="journal article" date="2016" name="Nat. Commun.">
        <title>Thousands of microbial genomes shed light on interconnected biogeochemical processes in an aquifer system.</title>
        <authorList>
            <person name="Anantharaman K."/>
            <person name="Brown C.T."/>
            <person name="Hug L.A."/>
            <person name="Sharon I."/>
            <person name="Castelle C.J."/>
            <person name="Probst A.J."/>
            <person name="Thomas B.C."/>
            <person name="Singh A."/>
            <person name="Wilkins M.J."/>
            <person name="Karaoz U."/>
            <person name="Brodie E.L."/>
            <person name="Williams K.H."/>
            <person name="Hubbard S.S."/>
            <person name="Banfield J.F."/>
        </authorList>
    </citation>
    <scope>NUCLEOTIDE SEQUENCE [LARGE SCALE GENOMIC DNA]</scope>
</reference>
<evidence type="ECO:0000313" key="1">
    <source>
        <dbReference type="EMBL" id="OGF32437.1"/>
    </source>
</evidence>
<dbReference type="EMBL" id="MFGJ01000006">
    <property type="protein sequence ID" value="OGF32437.1"/>
    <property type="molecule type" value="Genomic_DNA"/>
</dbReference>